<organism evidence="2 3">
    <name type="scientific">Desmophyllum pertusum</name>
    <dbReference type="NCBI Taxonomy" id="174260"/>
    <lineage>
        <taxon>Eukaryota</taxon>
        <taxon>Metazoa</taxon>
        <taxon>Cnidaria</taxon>
        <taxon>Anthozoa</taxon>
        <taxon>Hexacorallia</taxon>
        <taxon>Scleractinia</taxon>
        <taxon>Caryophylliina</taxon>
        <taxon>Caryophylliidae</taxon>
        <taxon>Desmophyllum</taxon>
    </lineage>
</organism>
<accession>A0A9X0CIN5</accession>
<feature type="transmembrane region" description="Helical" evidence="1">
    <location>
        <begin position="305"/>
        <end position="326"/>
    </location>
</feature>
<feature type="transmembrane region" description="Helical" evidence="1">
    <location>
        <begin position="222"/>
        <end position="245"/>
    </location>
</feature>
<proteinExistence type="predicted"/>
<dbReference type="GO" id="GO:0046475">
    <property type="term" value="P:glycerophospholipid catabolic process"/>
    <property type="evidence" value="ECO:0007669"/>
    <property type="project" value="TreeGrafter"/>
</dbReference>
<dbReference type="GO" id="GO:0005544">
    <property type="term" value="F:calcium-dependent phospholipid binding"/>
    <property type="evidence" value="ECO:0007669"/>
    <property type="project" value="TreeGrafter"/>
</dbReference>
<dbReference type="InterPro" id="IPR016035">
    <property type="entry name" value="Acyl_Trfase/lysoPLipase"/>
</dbReference>
<name>A0A9X0CIN5_9CNID</name>
<reference evidence="2" key="1">
    <citation type="submission" date="2023-01" db="EMBL/GenBank/DDBJ databases">
        <title>Genome assembly of the deep-sea coral Lophelia pertusa.</title>
        <authorList>
            <person name="Herrera S."/>
            <person name="Cordes E."/>
        </authorList>
    </citation>
    <scope>NUCLEOTIDE SEQUENCE</scope>
    <source>
        <strain evidence="2">USNM1676648</strain>
        <tissue evidence="2">Polyp</tissue>
    </source>
</reference>
<keyword evidence="1" id="KW-1133">Transmembrane helix</keyword>
<dbReference type="EMBL" id="MU827323">
    <property type="protein sequence ID" value="KAJ7356210.1"/>
    <property type="molecule type" value="Genomic_DNA"/>
</dbReference>
<dbReference type="AlphaFoldDB" id="A0A9X0CIN5"/>
<dbReference type="Proteomes" id="UP001163046">
    <property type="component" value="Unassembled WGS sequence"/>
</dbReference>
<evidence type="ECO:0000313" key="2">
    <source>
        <dbReference type="EMBL" id="KAJ7356210.1"/>
    </source>
</evidence>
<dbReference type="PANTHER" id="PTHR10728">
    <property type="entry name" value="CYTOSOLIC PHOSPHOLIPASE A2"/>
    <property type="match status" value="1"/>
</dbReference>
<keyword evidence="1" id="KW-0812">Transmembrane</keyword>
<dbReference type="Gene3D" id="3.40.1090.10">
    <property type="entry name" value="Cytosolic phospholipase A2 catalytic domain"/>
    <property type="match status" value="1"/>
</dbReference>
<comment type="caution">
    <text evidence="2">The sequence shown here is derived from an EMBL/GenBank/DDBJ whole genome shotgun (WGS) entry which is preliminary data.</text>
</comment>
<dbReference type="SUPFAM" id="SSF52151">
    <property type="entry name" value="FabD/lysophospholipase-like"/>
    <property type="match status" value="1"/>
</dbReference>
<keyword evidence="3" id="KW-1185">Reference proteome</keyword>
<feature type="transmembrane region" description="Helical" evidence="1">
    <location>
        <begin position="506"/>
        <end position="527"/>
    </location>
</feature>
<protein>
    <recommendedName>
        <fullName evidence="4">PNPLA domain-containing protein</fullName>
    </recommendedName>
</protein>
<gene>
    <name evidence="2" type="ORF">OS493_025961</name>
</gene>
<feature type="transmembrane region" description="Helical" evidence="1">
    <location>
        <begin position="277"/>
        <end position="299"/>
    </location>
</feature>
<feature type="transmembrane region" description="Helical" evidence="1">
    <location>
        <begin position="251"/>
        <end position="270"/>
    </location>
</feature>
<dbReference type="GO" id="GO:0005509">
    <property type="term" value="F:calcium ion binding"/>
    <property type="evidence" value="ECO:0007669"/>
    <property type="project" value="TreeGrafter"/>
</dbReference>
<dbReference type="GO" id="GO:0047498">
    <property type="term" value="F:calcium-dependent phospholipase A2 activity"/>
    <property type="evidence" value="ECO:0007669"/>
    <property type="project" value="TreeGrafter"/>
</dbReference>
<feature type="transmembrane region" description="Helical" evidence="1">
    <location>
        <begin position="100"/>
        <end position="123"/>
    </location>
</feature>
<evidence type="ECO:0000313" key="3">
    <source>
        <dbReference type="Proteomes" id="UP001163046"/>
    </source>
</evidence>
<dbReference type="GO" id="GO:0005829">
    <property type="term" value="C:cytosol"/>
    <property type="evidence" value="ECO:0007669"/>
    <property type="project" value="TreeGrafter"/>
</dbReference>
<dbReference type="OrthoDB" id="5953299at2759"/>
<feature type="transmembrane region" description="Helical" evidence="1">
    <location>
        <begin position="190"/>
        <end position="210"/>
    </location>
</feature>
<feature type="transmembrane region" description="Helical" evidence="1">
    <location>
        <begin position="533"/>
        <end position="554"/>
    </location>
</feature>
<evidence type="ECO:0000256" key="1">
    <source>
        <dbReference type="SAM" id="Phobius"/>
    </source>
</evidence>
<keyword evidence="1" id="KW-0472">Membrane</keyword>
<sequence length="832" mass="93816">MTENEASTAETGLAFSGGGIRSAAFCSGVLRRLLQRNTKIDYLSCVSGGGYTGTAYLDWKYRHGKKDDPRWHQEFFDYMRERAGLMCNWQKPLQGILDSIVLIFLMLIVSVIMPTIVWGSYIFPLVYAIDFIFGDLLRAEDECDDVPAQTPQRSARSVSTNVTSPMIPDANVTSAARRGSRCKITANSEAYKRVVLFATLAALFIIFYMVAKKVRKLRDKLYFVSVFSGLVFAFTFIPYFIYNFLDRTPTWAQLLIVVFSVVVWVFFPVLRGKSSFVVVVYLYSYAVYWKVYESSLFGIEYSDDLFYRLLFGFGIVLWFVPMLGALQQRLVHIFNRWRLQKAFYTDASVGSTGCKGIGCEDIFLMTCQSAAKHDPLSDTEFRPLSLRDLEGVKPQYLSNIVVNEWCLDKLGNTAKYELLTMSPIDIERLDRPEGQEQFENKLDPGEVDLSAAMATSAAAVARNMGAYDGSAEGFKQLQTVLGLGMGASMVTDVEALKRENCFLKTLPFIIEGIRILPLVTFPLVYFAGGDEKWVAIGVLTFFVILLMLIGISVLKTGDENPGCLEKVTRWFIVHVPFVRFMRQILFVTNDGPSPPPILRLSDGGHIENLAILPLLKKRLEKIVVVDGGHKANDNEWGQDLLKALSLAREKLNCSFIGLDGRDVIEDVKEKFVNKPQGHQPRSYRFKVYYYEKKSVFEDGIKVGEGEILFIAPRHPDRGIKTQERVTWKEALRDIDVDLEAGQWGLGPQLDAEETDSLTFCCCECCHGNSLRWLSEALCGTFPQHITANQFYTPRMFSAYHSEGYNASVEAETAEFLGAVHDVEMTDSVEHQT</sequence>
<dbReference type="PANTHER" id="PTHR10728:SF40">
    <property type="entry name" value="PATATIN FAMILY PROTEIN"/>
    <property type="match status" value="1"/>
</dbReference>
<evidence type="ECO:0008006" key="4">
    <source>
        <dbReference type="Google" id="ProtNLM"/>
    </source>
</evidence>